<keyword evidence="1" id="KW-0472">Membrane</keyword>
<reference evidence="2 3" key="1">
    <citation type="journal article" date="2018" name="BMC Genomics">
        <title>Genomic evidence for intraspecific hybridization in a clonal and extremely halotolerant yeast.</title>
        <authorList>
            <person name="Gostincar C."/>
            <person name="Stajich J.E."/>
            <person name="Zupancic J."/>
            <person name="Zalar P."/>
            <person name="Gunde-Cimerman N."/>
        </authorList>
    </citation>
    <scope>NUCLEOTIDE SEQUENCE [LARGE SCALE GENOMIC DNA]</scope>
    <source>
        <strain evidence="2 3">EXF-10513</strain>
    </source>
</reference>
<dbReference type="EMBL" id="QWIO01000096">
    <property type="protein sequence ID" value="RMZ09294.1"/>
    <property type="molecule type" value="Genomic_DNA"/>
</dbReference>
<comment type="caution">
    <text evidence="2">The sequence shown here is derived from an EMBL/GenBank/DDBJ whole genome shotgun (WGS) entry which is preliminary data.</text>
</comment>
<evidence type="ECO:0000256" key="1">
    <source>
        <dbReference type="SAM" id="Phobius"/>
    </source>
</evidence>
<feature type="transmembrane region" description="Helical" evidence="1">
    <location>
        <begin position="27"/>
        <end position="45"/>
    </location>
</feature>
<gene>
    <name evidence="2" type="ORF">D0864_01536</name>
</gene>
<accession>A0A3M7H7J7</accession>
<sequence length="473" mass="53417">MKWLKLANGPPNMFKAVHGSLADPRRLVIAVTAVFVVVVALSLLLRFQGSPLKVAAGAVNQQLSSAHTTSNDTEDWWSGFELSPKLVDTLNQKSSEEHIELVSRISPAGDGTWFSIDFHDHVGYNPNIIPHPSKKNTYIVVALRDKSDDATQVWRSELYCEAKFENGTLVCVKSPLILPIGSTVSDLCQDDLDFFQPMLGPHDARVFYGPKAPYIIYGSQGKQSCLGQWLHDLRRLVEWDEKDLLTDTSQPFFWPTSLKRPPPVDLRIEKNWFVFWDVKGEMYLHYDVTPRSFAKLSSSGDVGKDLAPLAAEHDKACMDKYMPKLQSPLEWVHQGTNSLSVTLCNRSSPDCEGASTYIFTIIQLKTFYLFHGIYEPYVMLFNPTSPFELHGLSSKPLWYSGRWKSNATWTMDSDPMQEQGDQLFTTSMSWKSKERKYHGYLDDELFIAMGRGDSASRGLVVLAKDLLQDLAIC</sequence>
<organism evidence="2 3">
    <name type="scientific">Hortaea werneckii</name>
    <name type="common">Black yeast</name>
    <name type="synonym">Cladosporium werneckii</name>
    <dbReference type="NCBI Taxonomy" id="91943"/>
    <lineage>
        <taxon>Eukaryota</taxon>
        <taxon>Fungi</taxon>
        <taxon>Dikarya</taxon>
        <taxon>Ascomycota</taxon>
        <taxon>Pezizomycotina</taxon>
        <taxon>Dothideomycetes</taxon>
        <taxon>Dothideomycetidae</taxon>
        <taxon>Mycosphaerellales</taxon>
        <taxon>Teratosphaeriaceae</taxon>
        <taxon>Hortaea</taxon>
    </lineage>
</organism>
<dbReference type="Proteomes" id="UP000269539">
    <property type="component" value="Unassembled WGS sequence"/>
</dbReference>
<keyword evidence="1" id="KW-0812">Transmembrane</keyword>
<proteinExistence type="predicted"/>
<evidence type="ECO:0000313" key="3">
    <source>
        <dbReference type="Proteomes" id="UP000269539"/>
    </source>
</evidence>
<dbReference type="AlphaFoldDB" id="A0A3M7H7J7"/>
<name>A0A3M7H7J7_HORWE</name>
<evidence type="ECO:0000313" key="2">
    <source>
        <dbReference type="EMBL" id="RMZ09294.1"/>
    </source>
</evidence>
<keyword evidence="1" id="KW-1133">Transmembrane helix</keyword>
<protein>
    <submittedName>
        <fullName evidence="2">Uncharacterized protein</fullName>
    </submittedName>
</protein>